<dbReference type="InterPro" id="IPR000150">
    <property type="entry name" value="Cof"/>
</dbReference>
<dbReference type="Gene3D" id="3.40.50.1000">
    <property type="entry name" value="HAD superfamily/HAD-like"/>
    <property type="match status" value="1"/>
</dbReference>
<reference evidence="1" key="2">
    <citation type="submission" date="2020-09" db="EMBL/GenBank/DDBJ databases">
        <authorList>
            <person name="Sun Q."/>
            <person name="Zhou Y."/>
        </authorList>
    </citation>
    <scope>NUCLEOTIDE SEQUENCE</scope>
    <source>
        <strain evidence="1">CGMCC 1.12698</strain>
    </source>
</reference>
<dbReference type="GO" id="GO:0005829">
    <property type="term" value="C:cytosol"/>
    <property type="evidence" value="ECO:0007669"/>
    <property type="project" value="TreeGrafter"/>
</dbReference>
<dbReference type="SFLD" id="SFLDG01140">
    <property type="entry name" value="C2.B:_Phosphomannomutase_and_P"/>
    <property type="match status" value="1"/>
</dbReference>
<dbReference type="InterPro" id="IPR036412">
    <property type="entry name" value="HAD-like_sf"/>
</dbReference>
<dbReference type="PROSITE" id="PS01228">
    <property type="entry name" value="COF_1"/>
    <property type="match status" value="1"/>
</dbReference>
<dbReference type="Proteomes" id="UP000605259">
    <property type="component" value="Unassembled WGS sequence"/>
</dbReference>
<gene>
    <name evidence="1" type="ORF">GCM10007140_23870</name>
</gene>
<dbReference type="SFLD" id="SFLDS00003">
    <property type="entry name" value="Haloacid_Dehalogenase"/>
    <property type="match status" value="1"/>
</dbReference>
<dbReference type="PROSITE" id="PS01229">
    <property type="entry name" value="COF_2"/>
    <property type="match status" value="1"/>
</dbReference>
<evidence type="ECO:0000313" key="2">
    <source>
        <dbReference type="Proteomes" id="UP000605259"/>
    </source>
</evidence>
<comment type="caution">
    <text evidence="1">The sequence shown here is derived from an EMBL/GenBank/DDBJ whole genome shotgun (WGS) entry which is preliminary data.</text>
</comment>
<accession>A0A917EQV9</accession>
<dbReference type="SFLD" id="SFLDG01144">
    <property type="entry name" value="C2.B.4:_PGP_Like"/>
    <property type="match status" value="1"/>
</dbReference>
<dbReference type="Gene3D" id="3.30.1240.10">
    <property type="match status" value="1"/>
</dbReference>
<proteinExistence type="predicted"/>
<dbReference type="AlphaFoldDB" id="A0A917EQV9"/>
<dbReference type="EMBL" id="BMFK01000001">
    <property type="protein sequence ID" value="GGE73217.1"/>
    <property type="molecule type" value="Genomic_DNA"/>
</dbReference>
<name>A0A917EQV9_9BACI</name>
<dbReference type="NCBIfam" id="TIGR00099">
    <property type="entry name" value="Cof-subfamily"/>
    <property type="match status" value="1"/>
</dbReference>
<dbReference type="Pfam" id="PF08282">
    <property type="entry name" value="Hydrolase_3"/>
    <property type="match status" value="1"/>
</dbReference>
<sequence length="256" mass="29076">MKKIVFFDIDGTLLNKQNKIPQSTKDAINTLRENGVYVAIATGRAPQMFEDIREELNIDSYISNNGQYVVFEGKEIYTNPMHTEALHMLAEDAATHKHPMLFTNEKEVIITHEDHPHVNESYLHLGLDYPAVNKDYYKDNDLFQCCVFCEKGEEQFYMNKYPQFDFIRWHDLSIDVLPKGGSKAEGIAKMLELTGFTQENTYAFGDGLNDLEMIAYVGTGVAMGNAVEPLKEVANHITTSSCEDGIYHALKTFDLI</sequence>
<evidence type="ECO:0000313" key="1">
    <source>
        <dbReference type="EMBL" id="GGE73217.1"/>
    </source>
</evidence>
<keyword evidence="2" id="KW-1185">Reference proteome</keyword>
<dbReference type="GO" id="GO:0016791">
    <property type="term" value="F:phosphatase activity"/>
    <property type="evidence" value="ECO:0007669"/>
    <property type="project" value="TreeGrafter"/>
</dbReference>
<dbReference type="PANTHER" id="PTHR10000:SF25">
    <property type="entry name" value="PHOSPHATASE YKRA-RELATED"/>
    <property type="match status" value="1"/>
</dbReference>
<dbReference type="InterPro" id="IPR023214">
    <property type="entry name" value="HAD_sf"/>
</dbReference>
<organism evidence="1 2">
    <name type="scientific">Priestia taiwanensis</name>
    <dbReference type="NCBI Taxonomy" id="1347902"/>
    <lineage>
        <taxon>Bacteria</taxon>
        <taxon>Bacillati</taxon>
        <taxon>Bacillota</taxon>
        <taxon>Bacilli</taxon>
        <taxon>Bacillales</taxon>
        <taxon>Bacillaceae</taxon>
        <taxon>Priestia</taxon>
    </lineage>
</organism>
<protein>
    <submittedName>
        <fullName evidence="1">Phosphatase</fullName>
    </submittedName>
</protein>
<dbReference type="CDD" id="cd07517">
    <property type="entry name" value="HAD_HPP"/>
    <property type="match status" value="1"/>
</dbReference>
<reference evidence="1" key="1">
    <citation type="journal article" date="2014" name="Int. J. Syst. Evol. Microbiol.">
        <title>Complete genome sequence of Corynebacterium casei LMG S-19264T (=DSM 44701T), isolated from a smear-ripened cheese.</title>
        <authorList>
            <consortium name="US DOE Joint Genome Institute (JGI-PGF)"/>
            <person name="Walter F."/>
            <person name="Albersmeier A."/>
            <person name="Kalinowski J."/>
            <person name="Ruckert C."/>
        </authorList>
    </citation>
    <scope>NUCLEOTIDE SEQUENCE</scope>
    <source>
        <strain evidence="1">CGMCC 1.12698</strain>
    </source>
</reference>
<dbReference type="RefSeq" id="WP_188388557.1">
    <property type="nucleotide sequence ID" value="NZ_BMFK01000001.1"/>
</dbReference>
<dbReference type="NCBIfam" id="TIGR01484">
    <property type="entry name" value="HAD-SF-IIB"/>
    <property type="match status" value="1"/>
</dbReference>
<dbReference type="GO" id="GO:0000287">
    <property type="term" value="F:magnesium ion binding"/>
    <property type="evidence" value="ECO:0007669"/>
    <property type="project" value="TreeGrafter"/>
</dbReference>
<dbReference type="InterPro" id="IPR006379">
    <property type="entry name" value="HAD-SF_hydro_IIB"/>
</dbReference>
<dbReference type="SUPFAM" id="SSF56784">
    <property type="entry name" value="HAD-like"/>
    <property type="match status" value="1"/>
</dbReference>
<dbReference type="PANTHER" id="PTHR10000">
    <property type="entry name" value="PHOSPHOSERINE PHOSPHATASE"/>
    <property type="match status" value="1"/>
</dbReference>